<proteinExistence type="predicted"/>
<name>A0A7C9D0Y3_OPUST</name>
<keyword evidence="1" id="KW-0732">Signal</keyword>
<protein>
    <submittedName>
        <fullName evidence="2">Uncharacterized protein</fullName>
    </submittedName>
</protein>
<reference evidence="2" key="2">
    <citation type="submission" date="2020-07" db="EMBL/GenBank/DDBJ databases">
        <authorList>
            <person name="Vera ALvarez R."/>
            <person name="Arias-Moreno D.M."/>
            <person name="Jimenez-Jacinto V."/>
            <person name="Jimenez-Bremont J.F."/>
            <person name="Swaminathan K."/>
            <person name="Moose S.P."/>
            <person name="Guerrero-Gonzalez M.L."/>
            <person name="Marino-Ramirez L."/>
            <person name="Landsman D."/>
            <person name="Rodriguez-Kessler M."/>
            <person name="Delgado-Sanchez P."/>
        </authorList>
    </citation>
    <scope>NUCLEOTIDE SEQUENCE</scope>
    <source>
        <tissue evidence="2">Cladode</tissue>
    </source>
</reference>
<sequence length="116" mass="12191">MVVGRLASLSLVLLVVTSYSSHARLLSGCILGNTDGLMATAASDPTLNRGLPGQILGGSEQGSLLFNGGSGDEIHETVITSNGKEKYKYRTLVFNVLPKGTKQSSGPSKRHNDFNA</sequence>
<evidence type="ECO:0000256" key="1">
    <source>
        <dbReference type="SAM" id="SignalP"/>
    </source>
</evidence>
<organism evidence="2">
    <name type="scientific">Opuntia streptacantha</name>
    <name type="common">Prickly pear cactus</name>
    <name type="synonym">Opuntia cardona</name>
    <dbReference type="NCBI Taxonomy" id="393608"/>
    <lineage>
        <taxon>Eukaryota</taxon>
        <taxon>Viridiplantae</taxon>
        <taxon>Streptophyta</taxon>
        <taxon>Embryophyta</taxon>
        <taxon>Tracheophyta</taxon>
        <taxon>Spermatophyta</taxon>
        <taxon>Magnoliopsida</taxon>
        <taxon>eudicotyledons</taxon>
        <taxon>Gunneridae</taxon>
        <taxon>Pentapetalae</taxon>
        <taxon>Caryophyllales</taxon>
        <taxon>Cactineae</taxon>
        <taxon>Cactaceae</taxon>
        <taxon>Opuntioideae</taxon>
        <taxon>Opuntia</taxon>
    </lineage>
</organism>
<reference evidence="2" key="1">
    <citation type="journal article" date="2013" name="J. Plant Res.">
        <title>Effect of fungi and light on seed germination of three Opuntia species from semiarid lands of central Mexico.</title>
        <authorList>
            <person name="Delgado-Sanchez P."/>
            <person name="Jimenez-Bremont J.F."/>
            <person name="Guerrero-Gonzalez Mde L."/>
            <person name="Flores J."/>
        </authorList>
    </citation>
    <scope>NUCLEOTIDE SEQUENCE</scope>
    <source>
        <tissue evidence="2">Cladode</tissue>
    </source>
</reference>
<feature type="signal peptide" evidence="1">
    <location>
        <begin position="1"/>
        <end position="23"/>
    </location>
</feature>
<accession>A0A7C9D0Y3</accession>
<evidence type="ECO:0000313" key="2">
    <source>
        <dbReference type="EMBL" id="MBA4628305.1"/>
    </source>
</evidence>
<dbReference type="EMBL" id="GISG01065413">
    <property type="protein sequence ID" value="MBA4628305.1"/>
    <property type="molecule type" value="Transcribed_RNA"/>
</dbReference>
<feature type="chain" id="PRO_5027916505" evidence="1">
    <location>
        <begin position="24"/>
        <end position="116"/>
    </location>
</feature>
<dbReference type="AlphaFoldDB" id="A0A7C9D0Y3"/>